<evidence type="ECO:0000313" key="10">
    <source>
        <dbReference type="EnsemblMetazoa" id="AFUN019947-PA"/>
    </source>
</evidence>
<dbReference type="InterPro" id="IPR001356">
    <property type="entry name" value="HD"/>
</dbReference>
<evidence type="ECO:0000256" key="1">
    <source>
        <dbReference type="ARBA" id="ARBA00004123"/>
    </source>
</evidence>
<dbReference type="GO" id="GO:0005634">
    <property type="term" value="C:nucleus"/>
    <property type="evidence" value="ECO:0007669"/>
    <property type="project" value="UniProtKB-SubCell"/>
</dbReference>
<organism evidence="10">
    <name type="scientific">Anopheles funestus</name>
    <name type="common">African malaria mosquito</name>
    <dbReference type="NCBI Taxonomy" id="62324"/>
    <lineage>
        <taxon>Eukaryota</taxon>
        <taxon>Metazoa</taxon>
        <taxon>Ecdysozoa</taxon>
        <taxon>Arthropoda</taxon>
        <taxon>Hexapoda</taxon>
        <taxon>Insecta</taxon>
        <taxon>Pterygota</taxon>
        <taxon>Neoptera</taxon>
        <taxon>Endopterygota</taxon>
        <taxon>Diptera</taxon>
        <taxon>Nematocera</taxon>
        <taxon>Culicoidea</taxon>
        <taxon>Culicidae</taxon>
        <taxon>Anophelinae</taxon>
        <taxon>Anopheles</taxon>
    </lineage>
</organism>
<dbReference type="InterPro" id="IPR046327">
    <property type="entry name" value="HXA1/B1/D1"/>
</dbReference>
<feature type="compositionally biased region" description="Polar residues" evidence="8">
    <location>
        <begin position="45"/>
        <end position="61"/>
    </location>
</feature>
<feature type="compositionally biased region" description="Basic residues" evidence="8">
    <location>
        <begin position="214"/>
        <end position="226"/>
    </location>
</feature>
<dbReference type="FunFam" id="1.10.10.60:FF:000113">
    <property type="entry name" value="homeobox protein Hox-B1"/>
    <property type="match status" value="1"/>
</dbReference>
<dbReference type="SUPFAM" id="SSF46689">
    <property type="entry name" value="Homeodomain-like"/>
    <property type="match status" value="1"/>
</dbReference>
<proteinExistence type="predicted"/>
<feature type="compositionally biased region" description="Low complexity" evidence="8">
    <location>
        <begin position="62"/>
        <end position="92"/>
    </location>
</feature>
<dbReference type="Pfam" id="PF00046">
    <property type="entry name" value="Homeodomain"/>
    <property type="match status" value="1"/>
</dbReference>
<dbReference type="EnsemblMetazoa" id="AFUN019947-RA">
    <property type="protein sequence ID" value="AFUN019947-PA"/>
    <property type="gene ID" value="AFUN019947"/>
</dbReference>
<feature type="DNA-binding region" description="Homeobox" evidence="6">
    <location>
        <begin position="447"/>
        <end position="506"/>
    </location>
</feature>
<feature type="domain" description="Homeobox" evidence="9">
    <location>
        <begin position="445"/>
        <end position="505"/>
    </location>
</feature>
<comment type="subcellular location">
    <subcellularLocation>
        <location evidence="1 6 7">Nucleus</location>
    </subcellularLocation>
</comment>
<dbReference type="AlphaFoldDB" id="A0A4Y0BG05"/>
<evidence type="ECO:0000256" key="8">
    <source>
        <dbReference type="SAM" id="MobiDB-lite"/>
    </source>
</evidence>
<dbReference type="PANTHER" id="PTHR45946:SF4">
    <property type="entry name" value="HOMEOBOX PROTEIN ROUGH-RELATED"/>
    <property type="match status" value="1"/>
</dbReference>
<dbReference type="InterPro" id="IPR017970">
    <property type="entry name" value="Homeobox_CS"/>
</dbReference>
<dbReference type="GO" id="GO:0000978">
    <property type="term" value="F:RNA polymerase II cis-regulatory region sequence-specific DNA binding"/>
    <property type="evidence" value="ECO:0007669"/>
    <property type="project" value="TreeGrafter"/>
</dbReference>
<evidence type="ECO:0000256" key="6">
    <source>
        <dbReference type="PROSITE-ProRule" id="PRU00108"/>
    </source>
</evidence>
<dbReference type="GO" id="GO:0000981">
    <property type="term" value="F:DNA-binding transcription factor activity, RNA polymerase II-specific"/>
    <property type="evidence" value="ECO:0007669"/>
    <property type="project" value="InterPro"/>
</dbReference>
<keyword evidence="4 6" id="KW-0371">Homeobox</keyword>
<dbReference type="PANTHER" id="PTHR45946">
    <property type="entry name" value="HOMEOBOX PROTEIN ROUGH-RELATED"/>
    <property type="match status" value="1"/>
</dbReference>
<keyword evidence="5 6" id="KW-0539">Nucleus</keyword>
<feature type="region of interest" description="Disordered" evidence="8">
    <location>
        <begin position="212"/>
        <end position="251"/>
    </location>
</feature>
<sequence>MIDISMYGNHSSHTSGFQNSDLGAGGYPYFTAGHHHHHHYHQHQRQPNVQPHQHTNAANVGNTTPVNNATSNTAVTSNSSTSNSSNPPTANVHQTSTYAHTSHLYSPSAIEYGITTSSSPTTDLYFEGDSQGAIYYGPGQPTPTAPFPENRIISADNGLSYTNLDYAMYHQTQDCADPNYLAHHHDSKLHLHRYGAFAGAIADDAATVAGDHNHHNHLHQHPHMSHPHNPTSPSGVNGGGGGGGGTGWGQLYADTIAQPHQHLQQSHSQHSVAQCSPNVATSATMIDSPQVLLNASTSDDGDSNGAVGNNFSHHHHHQQQQQQQHHHHHHPHSHHHHHHHAAAMQQNMHTQQQQQHPANQQSQQHQQLQQQQHAHQQQNQQNAPTYKWMQVKRNVPKPPMTKPVQLATSPEYHIPAHVLDPLRVPNHTTVAPSTVSPHQTSFLMNNNSTGRTNFTNKQLTELEKEFHFNKYLTRARRIEIANALHLNETQVKIWFQNRRMKQKKRVKEGLVPPEVQSQSPKHSSSMINTNDSSSASSTTASTTAVATASGTSNTSTLNESNENSRESTTI</sequence>
<dbReference type="PROSITE" id="PS00027">
    <property type="entry name" value="HOMEOBOX_1"/>
    <property type="match status" value="1"/>
</dbReference>
<dbReference type="InterPro" id="IPR020479">
    <property type="entry name" value="HD_metazoa"/>
</dbReference>
<keyword evidence="2" id="KW-0217">Developmental protein</keyword>
<feature type="compositionally biased region" description="Basic residues" evidence="8">
    <location>
        <begin position="33"/>
        <end position="44"/>
    </location>
</feature>
<dbReference type="CDD" id="cd00086">
    <property type="entry name" value="homeodomain"/>
    <property type="match status" value="1"/>
</dbReference>
<dbReference type="Gene3D" id="1.10.10.60">
    <property type="entry name" value="Homeodomain-like"/>
    <property type="match status" value="1"/>
</dbReference>
<accession>A0A4Y0BG05</accession>
<evidence type="ECO:0000259" key="9">
    <source>
        <dbReference type="PROSITE" id="PS50071"/>
    </source>
</evidence>
<evidence type="ECO:0000256" key="2">
    <source>
        <dbReference type="ARBA" id="ARBA00022473"/>
    </source>
</evidence>
<dbReference type="VEuPathDB" id="VectorBase:AFUN019947"/>
<dbReference type="InterPro" id="IPR009057">
    <property type="entry name" value="Homeodomain-like_sf"/>
</dbReference>
<evidence type="ECO:0000256" key="7">
    <source>
        <dbReference type="RuleBase" id="RU000682"/>
    </source>
</evidence>
<dbReference type="PROSITE" id="PS50071">
    <property type="entry name" value="HOMEOBOX_2"/>
    <property type="match status" value="1"/>
</dbReference>
<evidence type="ECO:0000256" key="5">
    <source>
        <dbReference type="ARBA" id="ARBA00023242"/>
    </source>
</evidence>
<dbReference type="SMART" id="SM00389">
    <property type="entry name" value="HOX"/>
    <property type="match status" value="1"/>
</dbReference>
<feature type="compositionally biased region" description="Basic residues" evidence="8">
    <location>
        <begin position="312"/>
        <end position="341"/>
    </location>
</feature>
<evidence type="ECO:0000256" key="3">
    <source>
        <dbReference type="ARBA" id="ARBA00023125"/>
    </source>
</evidence>
<protein>
    <submittedName>
        <fullName evidence="10">Homeobox domain-containing protein</fullName>
    </submittedName>
</protein>
<keyword evidence="3 6" id="KW-0238">DNA-binding</keyword>
<dbReference type="PRINTS" id="PR00024">
    <property type="entry name" value="HOMEOBOX"/>
</dbReference>
<feature type="region of interest" description="Disordered" evidence="8">
    <location>
        <begin position="293"/>
        <end position="383"/>
    </location>
</feature>
<feature type="compositionally biased region" description="Low complexity" evidence="8">
    <location>
        <begin position="523"/>
        <end position="570"/>
    </location>
</feature>
<feature type="compositionally biased region" description="Gly residues" evidence="8">
    <location>
        <begin position="236"/>
        <end position="248"/>
    </location>
</feature>
<dbReference type="VEuPathDB" id="VectorBase:AFUN2_013551"/>
<feature type="region of interest" description="Disordered" evidence="8">
    <location>
        <begin position="28"/>
        <end position="93"/>
    </location>
</feature>
<evidence type="ECO:0000256" key="4">
    <source>
        <dbReference type="ARBA" id="ARBA00023155"/>
    </source>
</evidence>
<name>A0A4Y0BG05_ANOFN</name>
<feature type="region of interest" description="Disordered" evidence="8">
    <location>
        <begin position="504"/>
        <end position="570"/>
    </location>
</feature>
<feature type="compositionally biased region" description="Low complexity" evidence="8">
    <location>
        <begin position="342"/>
        <end position="383"/>
    </location>
</feature>
<reference evidence="10" key="1">
    <citation type="submission" date="2020-05" db="UniProtKB">
        <authorList>
            <consortium name="EnsemblMetazoa"/>
        </authorList>
    </citation>
    <scope>IDENTIFICATION</scope>
    <source>
        <strain evidence="10">FUMOZ</strain>
    </source>
</reference>
<dbReference type="STRING" id="62324.A0A4Y0BG05"/>